<dbReference type="SUPFAM" id="SSF53448">
    <property type="entry name" value="Nucleotide-diphospho-sugar transferases"/>
    <property type="match status" value="1"/>
</dbReference>
<keyword evidence="2" id="KW-0328">Glycosyltransferase</keyword>
<dbReference type="GO" id="GO:0016757">
    <property type="term" value="F:glycosyltransferase activity"/>
    <property type="evidence" value="ECO:0007669"/>
    <property type="project" value="UniProtKB-KW"/>
</dbReference>
<dbReference type="InterPro" id="IPR001173">
    <property type="entry name" value="Glyco_trans_2-like"/>
</dbReference>
<dbReference type="Gene3D" id="3.90.550.10">
    <property type="entry name" value="Spore Coat Polysaccharide Biosynthesis Protein SpsA, Chain A"/>
    <property type="match status" value="1"/>
</dbReference>
<dbReference type="HOGENOM" id="CLU_060110_0_0_10"/>
<name>D2QJV1_SPILD</name>
<feature type="domain" description="Glycosyltransferase 2-like" evidence="4">
    <location>
        <begin position="8"/>
        <end position="164"/>
    </location>
</feature>
<accession>D2QJV1</accession>
<sequence length="289" mass="32667">MLSVKDITIVIVTRNRVETLLWTLGKLTALPQNPPIIVVDNASTDGTPDRVKVTFPMVTVLTLDQNKWCAARNDGVELAQTCLIAFCDDDSFWQPAALGRAATYFSKYPHLGVLAGKILIGDQEEVDSVCDAMQNSPIMDPRPLPGPAVLGFVCCAAVVRREAYLSIGGFDHRFAIAGEERMFSVDMRTKGWSLAYADDVVAHHYPSQLRNLAQRTRHITRDTLWYYWLRRPAYYAMRHTMLILKQMRKDSNVRQGFLEAIKAAPDILLDRQVVPPPVEEQILRIESFY</sequence>
<evidence type="ECO:0000256" key="2">
    <source>
        <dbReference type="ARBA" id="ARBA00022676"/>
    </source>
</evidence>
<protein>
    <submittedName>
        <fullName evidence="5">Glycosyl transferase family 2</fullName>
    </submittedName>
</protein>
<dbReference type="PANTHER" id="PTHR43179:SF12">
    <property type="entry name" value="GALACTOFURANOSYLTRANSFERASE GLFT2"/>
    <property type="match status" value="1"/>
</dbReference>
<evidence type="ECO:0000313" key="5">
    <source>
        <dbReference type="EMBL" id="ADB40147.1"/>
    </source>
</evidence>
<evidence type="ECO:0000256" key="3">
    <source>
        <dbReference type="ARBA" id="ARBA00022679"/>
    </source>
</evidence>
<evidence type="ECO:0000259" key="4">
    <source>
        <dbReference type="Pfam" id="PF00535"/>
    </source>
</evidence>
<dbReference type="RefSeq" id="WP_012928657.1">
    <property type="nucleotide sequence ID" value="NC_013730.1"/>
</dbReference>
<dbReference type="InterPro" id="IPR029044">
    <property type="entry name" value="Nucleotide-diphossugar_trans"/>
</dbReference>
<comment type="similarity">
    <text evidence="1">Belongs to the glycosyltransferase 2 family.</text>
</comment>
<keyword evidence="6" id="KW-1185">Reference proteome</keyword>
<reference evidence="5 6" key="1">
    <citation type="journal article" date="2010" name="Stand. Genomic Sci.">
        <title>Complete genome sequence of Spirosoma linguale type strain (1).</title>
        <authorList>
            <person name="Lail K."/>
            <person name="Sikorski J."/>
            <person name="Saunders E."/>
            <person name="Lapidus A."/>
            <person name="Glavina Del Rio T."/>
            <person name="Copeland A."/>
            <person name="Tice H."/>
            <person name="Cheng J.-F."/>
            <person name="Lucas S."/>
            <person name="Nolan M."/>
            <person name="Bruce D."/>
            <person name="Goodwin L."/>
            <person name="Pitluck S."/>
            <person name="Ivanova N."/>
            <person name="Mavromatis K."/>
            <person name="Ovchinnikova G."/>
            <person name="Pati A."/>
            <person name="Chen A."/>
            <person name="Palaniappan K."/>
            <person name="Land M."/>
            <person name="Hauser L."/>
            <person name="Chang Y.-J."/>
            <person name="Jeffries C.D."/>
            <person name="Chain P."/>
            <person name="Brettin T."/>
            <person name="Detter J.C."/>
            <person name="Schuetze A."/>
            <person name="Rohde M."/>
            <person name="Tindall B.J."/>
            <person name="Goeker M."/>
            <person name="Bristow J."/>
            <person name="Eisen J.A."/>
            <person name="Markowitz V."/>
            <person name="Hugenholtz P."/>
            <person name="Kyrpides N.C."/>
            <person name="Klenk H.-P."/>
            <person name="Chen F."/>
        </authorList>
    </citation>
    <scope>NUCLEOTIDE SEQUENCE [LARGE SCALE GENOMIC DNA]</scope>
    <source>
        <strain evidence="6">ATCC 33905 / DSM 74 / LMG 10896 / Claus 1</strain>
    </source>
</reference>
<gene>
    <name evidence="5" type="ordered locus">Slin_4160</name>
</gene>
<keyword evidence="3 5" id="KW-0808">Transferase</keyword>
<dbReference type="eggNOG" id="COG1216">
    <property type="taxonomic scope" value="Bacteria"/>
</dbReference>
<dbReference type="STRING" id="504472.Slin_4160"/>
<dbReference type="Pfam" id="PF00535">
    <property type="entry name" value="Glycos_transf_2"/>
    <property type="match status" value="1"/>
</dbReference>
<dbReference type="CAZy" id="GT2">
    <property type="family name" value="Glycosyltransferase Family 2"/>
</dbReference>
<evidence type="ECO:0000313" key="6">
    <source>
        <dbReference type="Proteomes" id="UP000002028"/>
    </source>
</evidence>
<proteinExistence type="inferred from homology"/>
<organism evidence="5 6">
    <name type="scientific">Spirosoma linguale (strain ATCC 33905 / DSM 74 / LMG 10896 / Claus 1)</name>
    <dbReference type="NCBI Taxonomy" id="504472"/>
    <lineage>
        <taxon>Bacteria</taxon>
        <taxon>Pseudomonadati</taxon>
        <taxon>Bacteroidota</taxon>
        <taxon>Cytophagia</taxon>
        <taxon>Cytophagales</taxon>
        <taxon>Cytophagaceae</taxon>
        <taxon>Spirosoma</taxon>
    </lineage>
</organism>
<dbReference type="AlphaFoldDB" id="D2QJV1"/>
<dbReference type="Proteomes" id="UP000002028">
    <property type="component" value="Chromosome"/>
</dbReference>
<dbReference type="KEGG" id="sli:Slin_4160"/>
<dbReference type="EMBL" id="CP001769">
    <property type="protein sequence ID" value="ADB40147.1"/>
    <property type="molecule type" value="Genomic_DNA"/>
</dbReference>
<evidence type="ECO:0000256" key="1">
    <source>
        <dbReference type="ARBA" id="ARBA00006739"/>
    </source>
</evidence>
<dbReference type="PANTHER" id="PTHR43179">
    <property type="entry name" value="RHAMNOSYLTRANSFERASE WBBL"/>
    <property type="match status" value="1"/>
</dbReference>